<accession>A0A427TMM3</accession>
<dbReference type="AlphaFoldDB" id="A0A427TMM3"/>
<dbReference type="OrthoDB" id="2920431at2"/>
<proteinExistence type="predicted"/>
<dbReference type="Proteomes" id="UP000279911">
    <property type="component" value="Unassembled WGS sequence"/>
</dbReference>
<reference evidence="2" key="1">
    <citation type="submission" date="2018-12" db="EMBL/GenBank/DDBJ databases">
        <title>Bacillus chawlae sp. nov., Bacillus glennii sp. nov., and Bacillus saganii sp. nov. Isolated from the Vehicle Assembly Building at Kennedy Space Center where the Viking Spacecraft were Assembled.</title>
        <authorList>
            <person name="Seuylemezian A."/>
            <person name="Vaishampayan P."/>
        </authorList>
    </citation>
    <scope>NUCLEOTIDE SEQUENCE [LARGE SCALE GENOMIC DNA]</scope>
    <source>
        <strain evidence="2">DSM 13966</strain>
    </source>
</reference>
<sequence>MRVFVLILLTLFLGLMMYLNFEMKEAKKAASETQPQYIQEEYTIIQADDAGYYGKSDSGKTIYFKKEKLSGSQNVQDGDTVVVYFDKSGRIDGPVDIVKKD</sequence>
<dbReference type="EMBL" id="RSFW01000019">
    <property type="protein sequence ID" value="RSD25581.1"/>
    <property type="molecule type" value="Genomic_DNA"/>
</dbReference>
<dbReference type="RefSeq" id="WP_125481299.1">
    <property type="nucleotide sequence ID" value="NZ_RSFW01000019.1"/>
</dbReference>
<protein>
    <submittedName>
        <fullName evidence="1">Uncharacterized protein</fullName>
    </submittedName>
</protein>
<name>A0A427TMM3_9BACI</name>
<organism evidence="1 2">
    <name type="scientific">Mesobacillus subterraneus</name>
    <dbReference type="NCBI Taxonomy" id="285983"/>
    <lineage>
        <taxon>Bacteria</taxon>
        <taxon>Bacillati</taxon>
        <taxon>Bacillota</taxon>
        <taxon>Bacilli</taxon>
        <taxon>Bacillales</taxon>
        <taxon>Bacillaceae</taxon>
        <taxon>Mesobacillus</taxon>
    </lineage>
</organism>
<evidence type="ECO:0000313" key="1">
    <source>
        <dbReference type="EMBL" id="RSD25581.1"/>
    </source>
</evidence>
<comment type="caution">
    <text evidence="1">The sequence shown here is derived from an EMBL/GenBank/DDBJ whole genome shotgun (WGS) entry which is preliminary data.</text>
</comment>
<evidence type="ECO:0000313" key="2">
    <source>
        <dbReference type="Proteomes" id="UP000279911"/>
    </source>
</evidence>
<gene>
    <name evidence="1" type="ORF">EJA10_17445</name>
</gene>